<comment type="caution">
    <text evidence="1">The sequence shown here is derived from an EMBL/GenBank/DDBJ whole genome shotgun (WGS) entry which is preliminary data.</text>
</comment>
<protein>
    <submittedName>
        <fullName evidence="1">4203_t:CDS:1</fullName>
    </submittedName>
</protein>
<dbReference type="AlphaFoldDB" id="A0A9N9CXV2"/>
<evidence type="ECO:0000313" key="1">
    <source>
        <dbReference type="EMBL" id="CAG8615930.1"/>
    </source>
</evidence>
<reference evidence="1" key="1">
    <citation type="submission" date="2021-06" db="EMBL/GenBank/DDBJ databases">
        <authorList>
            <person name="Kallberg Y."/>
            <person name="Tangrot J."/>
            <person name="Rosling A."/>
        </authorList>
    </citation>
    <scope>NUCLEOTIDE SEQUENCE</scope>
    <source>
        <strain evidence="1">AZ414A</strain>
    </source>
</reference>
<dbReference type="EMBL" id="CAJVPK010002648">
    <property type="protein sequence ID" value="CAG8615930.1"/>
    <property type="molecule type" value="Genomic_DNA"/>
</dbReference>
<feature type="non-terminal residue" evidence="1">
    <location>
        <position position="123"/>
    </location>
</feature>
<name>A0A9N9CXV2_9GLOM</name>
<evidence type="ECO:0000313" key="2">
    <source>
        <dbReference type="Proteomes" id="UP000789706"/>
    </source>
</evidence>
<gene>
    <name evidence="1" type="ORF">DEBURN_LOCUS10167</name>
</gene>
<dbReference type="Proteomes" id="UP000789706">
    <property type="component" value="Unassembled WGS sequence"/>
</dbReference>
<keyword evidence="2" id="KW-1185">Reference proteome</keyword>
<dbReference type="OrthoDB" id="2405588at2759"/>
<accession>A0A9N9CXV2</accession>
<sequence>QALVVQNTAGGDNTITGANIISVGVWEENWSIAGGHPALAGTAVVAPNAVQGIKLVQQFASDLWRIVKLAKMTPEQTREQWLRGLSPMNQKIFVKSFQQNLTFDQFKSELEKERSIFKAELLK</sequence>
<proteinExistence type="predicted"/>
<organism evidence="1 2">
    <name type="scientific">Diversispora eburnea</name>
    <dbReference type="NCBI Taxonomy" id="1213867"/>
    <lineage>
        <taxon>Eukaryota</taxon>
        <taxon>Fungi</taxon>
        <taxon>Fungi incertae sedis</taxon>
        <taxon>Mucoromycota</taxon>
        <taxon>Glomeromycotina</taxon>
        <taxon>Glomeromycetes</taxon>
        <taxon>Diversisporales</taxon>
        <taxon>Diversisporaceae</taxon>
        <taxon>Diversispora</taxon>
    </lineage>
</organism>